<keyword evidence="5 8" id="KW-0457">Lysine biosynthesis</keyword>
<dbReference type="EC" id="5.1.1.7" evidence="3 8"/>
<feature type="site" description="Could be important to modulate the pK values of the two catalytic cysteine residues" evidence="8">
    <location>
        <position position="186"/>
    </location>
</feature>
<dbReference type="AlphaFoldDB" id="A0A2S7T008"/>
<evidence type="ECO:0000256" key="3">
    <source>
        <dbReference type="ARBA" id="ARBA00013080"/>
    </source>
</evidence>
<dbReference type="OrthoDB" id="9805408at2"/>
<keyword evidence="4 8" id="KW-0028">Amino-acid biosynthesis</keyword>
<evidence type="ECO:0000313" key="10">
    <source>
        <dbReference type="EMBL" id="PQJ12201.1"/>
    </source>
</evidence>
<dbReference type="PANTHER" id="PTHR31689:SF0">
    <property type="entry name" value="DIAMINOPIMELATE EPIMERASE"/>
    <property type="match status" value="1"/>
</dbReference>
<dbReference type="GO" id="GO:0005829">
    <property type="term" value="C:cytosol"/>
    <property type="evidence" value="ECO:0007669"/>
    <property type="project" value="TreeGrafter"/>
</dbReference>
<comment type="subcellular location">
    <subcellularLocation>
        <location evidence="8">Cytoplasm</location>
    </subcellularLocation>
</comment>
<feature type="binding site" evidence="8">
    <location>
        <begin position="72"/>
        <end position="73"/>
    </location>
    <ligand>
        <name>substrate</name>
    </ligand>
</feature>
<evidence type="ECO:0000256" key="6">
    <source>
        <dbReference type="ARBA" id="ARBA00023235"/>
    </source>
</evidence>
<dbReference type="SUPFAM" id="SSF54506">
    <property type="entry name" value="Diaminopimelate epimerase-like"/>
    <property type="match status" value="2"/>
</dbReference>
<feature type="active site" description="Proton donor" evidence="8">
    <location>
        <position position="71"/>
    </location>
</feature>
<dbReference type="EMBL" id="PPSL01000001">
    <property type="protein sequence ID" value="PQJ12201.1"/>
    <property type="molecule type" value="Genomic_DNA"/>
</dbReference>
<evidence type="ECO:0000256" key="5">
    <source>
        <dbReference type="ARBA" id="ARBA00023154"/>
    </source>
</evidence>
<dbReference type="NCBIfam" id="TIGR00652">
    <property type="entry name" value="DapF"/>
    <property type="match status" value="1"/>
</dbReference>
<accession>A0A2S7T008</accession>
<dbReference type="Pfam" id="PF01678">
    <property type="entry name" value="DAP_epimerase"/>
    <property type="match status" value="2"/>
</dbReference>
<feature type="binding site" evidence="8">
    <location>
        <position position="168"/>
    </location>
    <ligand>
        <name>substrate</name>
    </ligand>
</feature>
<feature type="binding site" evidence="8">
    <location>
        <begin position="186"/>
        <end position="187"/>
    </location>
    <ligand>
        <name>substrate</name>
    </ligand>
</feature>
<dbReference type="PANTHER" id="PTHR31689">
    <property type="entry name" value="DIAMINOPIMELATE EPIMERASE, CHLOROPLASTIC"/>
    <property type="match status" value="1"/>
</dbReference>
<comment type="similarity">
    <text evidence="2 8">Belongs to the diaminopimelate epimerase family.</text>
</comment>
<keyword evidence="11" id="KW-1185">Reference proteome</keyword>
<evidence type="ECO:0000256" key="9">
    <source>
        <dbReference type="PROSITE-ProRule" id="PRU10125"/>
    </source>
</evidence>
<dbReference type="RefSeq" id="WP_105037086.1">
    <property type="nucleotide sequence ID" value="NZ_PPSL01000001.1"/>
</dbReference>
<name>A0A2S7T008_9BACT</name>
<comment type="subunit">
    <text evidence="8">Homodimer.</text>
</comment>
<comment type="pathway">
    <text evidence="1 8">Amino-acid biosynthesis; L-lysine biosynthesis via DAP pathway; DL-2,6-diaminopimelate from LL-2,6-diaminopimelate: step 1/1.</text>
</comment>
<keyword evidence="8" id="KW-0963">Cytoplasm</keyword>
<feature type="active site" evidence="9">
    <location>
        <position position="71"/>
    </location>
</feature>
<proteinExistence type="inferred from homology"/>
<reference evidence="10 11" key="1">
    <citation type="submission" date="2018-01" db="EMBL/GenBank/DDBJ databases">
        <title>A novel member of the phylum Bacteroidetes isolated from glacier ice.</title>
        <authorList>
            <person name="Liu Q."/>
            <person name="Xin Y.-H."/>
        </authorList>
    </citation>
    <scope>NUCLEOTIDE SEQUENCE [LARGE SCALE GENOMIC DNA]</scope>
    <source>
        <strain evidence="10 11">RB1R16</strain>
    </source>
</reference>
<dbReference type="InterPro" id="IPR018510">
    <property type="entry name" value="DAP_epimerase_AS"/>
</dbReference>
<dbReference type="InterPro" id="IPR001653">
    <property type="entry name" value="DAP_epimerase_DapF"/>
</dbReference>
<evidence type="ECO:0000256" key="8">
    <source>
        <dbReference type="HAMAP-Rule" id="MF_00197"/>
    </source>
</evidence>
<feature type="binding site" evidence="8">
    <location>
        <begin position="197"/>
        <end position="198"/>
    </location>
    <ligand>
        <name>substrate</name>
    </ligand>
</feature>
<feature type="binding site" evidence="8">
    <location>
        <position position="11"/>
    </location>
    <ligand>
        <name>substrate</name>
    </ligand>
</feature>
<sequence>MKFYKYQGTGNDFILLDNRAGNLQLTTAQIAGMCHRRFGVGADGLMLLEQVDGYDFRMVYYNSDGSESTMCGNGGRCITAFAALLGVIGDKARFLAVDGEHTATIHLDGTISLHMSDVVNIEFNEDFTVLDTGSPHYVEFVEDVVNIDVYSEGYEIRNQDEYQPAGINVNFVQIVGDTQLLVRTYERGVEDETLSCGTGVTAAAIAATGDTTGIFLTEIETPGGVLQVSFTKDTPTSAKNVVLIGPAEFVYAGEFASRDIEISLN</sequence>
<dbReference type="HAMAP" id="MF_00197">
    <property type="entry name" value="DAP_epimerase"/>
    <property type="match status" value="1"/>
</dbReference>
<comment type="caution">
    <text evidence="10">The sequence shown here is derived from an EMBL/GenBank/DDBJ whole genome shotgun (WGS) entry which is preliminary data.</text>
</comment>
<comment type="catalytic activity">
    <reaction evidence="7 8">
        <text>(2S,6S)-2,6-diaminopimelate = meso-2,6-diaminopimelate</text>
        <dbReference type="Rhea" id="RHEA:15393"/>
        <dbReference type="ChEBI" id="CHEBI:57609"/>
        <dbReference type="ChEBI" id="CHEBI:57791"/>
        <dbReference type="EC" id="5.1.1.7"/>
    </reaction>
</comment>
<dbReference type="GO" id="GO:0009089">
    <property type="term" value="P:lysine biosynthetic process via diaminopimelate"/>
    <property type="evidence" value="ECO:0007669"/>
    <property type="project" value="UniProtKB-UniRule"/>
</dbReference>
<comment type="function">
    <text evidence="8">Catalyzes the stereoinversion of LL-2,6-diaminopimelate (L,L-DAP) to meso-diaminopimelate (meso-DAP), a precursor of L-lysine and an essential component of the bacterial peptidoglycan.</text>
</comment>
<comment type="caution">
    <text evidence="8">Lacks conserved residue(s) required for the propagation of feature annotation.</text>
</comment>
<evidence type="ECO:0000256" key="1">
    <source>
        <dbReference type="ARBA" id="ARBA00005196"/>
    </source>
</evidence>
<protein>
    <recommendedName>
        <fullName evidence="3 8">Diaminopimelate epimerase</fullName>
        <shortName evidence="8">DAP epimerase</shortName>
        <ecNumber evidence="3 8">5.1.1.7</ecNumber>
    </recommendedName>
    <alternativeName>
        <fullName evidence="8">PLP-independent amino acid racemase</fullName>
    </alternativeName>
</protein>
<dbReference type="PROSITE" id="PS01326">
    <property type="entry name" value="DAP_EPIMERASE"/>
    <property type="match status" value="1"/>
</dbReference>
<keyword evidence="6 8" id="KW-0413">Isomerase</keyword>
<dbReference type="UniPathway" id="UPA00034">
    <property type="reaction ID" value="UER00025"/>
</dbReference>
<dbReference type="Proteomes" id="UP000239872">
    <property type="component" value="Unassembled WGS sequence"/>
</dbReference>
<feature type="site" description="Could be important to modulate the pK values of the two catalytic cysteine residues" evidence="8">
    <location>
        <position position="136"/>
    </location>
</feature>
<feature type="active site" description="Proton acceptor" evidence="8">
    <location>
        <position position="196"/>
    </location>
</feature>
<gene>
    <name evidence="8" type="primary">dapF</name>
    <name evidence="10" type="ORF">CJD36_000120</name>
</gene>
<organism evidence="10 11">
    <name type="scientific">Flavipsychrobacter stenotrophus</name>
    <dbReference type="NCBI Taxonomy" id="2077091"/>
    <lineage>
        <taxon>Bacteria</taxon>
        <taxon>Pseudomonadati</taxon>
        <taxon>Bacteroidota</taxon>
        <taxon>Chitinophagia</taxon>
        <taxon>Chitinophagales</taxon>
        <taxon>Chitinophagaceae</taxon>
        <taxon>Flavipsychrobacter</taxon>
    </lineage>
</organism>
<dbReference type="Gene3D" id="3.10.310.10">
    <property type="entry name" value="Diaminopimelate Epimerase, Chain A, domain 1"/>
    <property type="match status" value="2"/>
</dbReference>
<evidence type="ECO:0000256" key="4">
    <source>
        <dbReference type="ARBA" id="ARBA00022605"/>
    </source>
</evidence>
<feature type="binding site" evidence="8">
    <location>
        <position position="62"/>
    </location>
    <ligand>
        <name>substrate</name>
    </ligand>
</feature>
<evidence type="ECO:0000256" key="7">
    <source>
        <dbReference type="ARBA" id="ARBA00051712"/>
    </source>
</evidence>
<dbReference type="GO" id="GO:0008837">
    <property type="term" value="F:diaminopimelate epimerase activity"/>
    <property type="evidence" value="ECO:0007669"/>
    <property type="project" value="UniProtKB-UniRule"/>
</dbReference>
<evidence type="ECO:0000256" key="2">
    <source>
        <dbReference type="ARBA" id="ARBA00010219"/>
    </source>
</evidence>
<evidence type="ECO:0000313" key="11">
    <source>
        <dbReference type="Proteomes" id="UP000239872"/>
    </source>
</evidence>